<evidence type="ECO:0000256" key="8">
    <source>
        <dbReference type="ARBA" id="ARBA00023136"/>
    </source>
</evidence>
<dbReference type="InterPro" id="IPR027417">
    <property type="entry name" value="P-loop_NTPase"/>
</dbReference>
<keyword evidence="3" id="KW-0813">Transport</keyword>
<dbReference type="GO" id="GO:0016020">
    <property type="term" value="C:membrane"/>
    <property type="evidence" value="ECO:0007669"/>
    <property type="project" value="UniProtKB-SubCell"/>
</dbReference>
<keyword evidence="12" id="KW-1185">Reference proteome</keyword>
<feature type="transmembrane region" description="Helical" evidence="9">
    <location>
        <begin position="382"/>
        <end position="404"/>
    </location>
</feature>
<keyword evidence="4 9" id="KW-0812">Transmembrane</keyword>
<evidence type="ECO:0000256" key="2">
    <source>
        <dbReference type="ARBA" id="ARBA00005814"/>
    </source>
</evidence>
<comment type="subcellular location">
    <subcellularLocation>
        <location evidence="1">Membrane</location>
        <topology evidence="1">Multi-pass membrane protein</topology>
    </subcellularLocation>
</comment>
<gene>
    <name evidence="11" type="ORF">BDY17DRAFT_306155</name>
</gene>
<evidence type="ECO:0000256" key="4">
    <source>
        <dbReference type="ARBA" id="ARBA00022692"/>
    </source>
</evidence>
<evidence type="ECO:0000256" key="5">
    <source>
        <dbReference type="ARBA" id="ARBA00022741"/>
    </source>
</evidence>
<feature type="transmembrane region" description="Helical" evidence="9">
    <location>
        <begin position="416"/>
        <end position="439"/>
    </location>
</feature>
<evidence type="ECO:0000256" key="3">
    <source>
        <dbReference type="ARBA" id="ARBA00022448"/>
    </source>
</evidence>
<keyword evidence="8 9" id="KW-0472">Membrane</keyword>
<accession>A0A6A6PEZ4</accession>
<reference evidence="11" key="1">
    <citation type="journal article" date="2020" name="Stud. Mycol.">
        <title>101 Dothideomycetes genomes: a test case for predicting lifestyles and emergence of pathogens.</title>
        <authorList>
            <person name="Haridas S."/>
            <person name="Albert R."/>
            <person name="Binder M."/>
            <person name="Bloem J."/>
            <person name="Labutti K."/>
            <person name="Salamov A."/>
            <person name="Andreopoulos B."/>
            <person name="Baker S."/>
            <person name="Barry K."/>
            <person name="Bills G."/>
            <person name="Bluhm B."/>
            <person name="Cannon C."/>
            <person name="Castanera R."/>
            <person name="Culley D."/>
            <person name="Daum C."/>
            <person name="Ezra D."/>
            <person name="Gonzalez J."/>
            <person name="Henrissat B."/>
            <person name="Kuo A."/>
            <person name="Liang C."/>
            <person name="Lipzen A."/>
            <person name="Lutzoni F."/>
            <person name="Magnuson J."/>
            <person name="Mondo S."/>
            <person name="Nolan M."/>
            <person name="Ohm R."/>
            <person name="Pangilinan J."/>
            <person name="Park H.-J."/>
            <person name="Ramirez L."/>
            <person name="Alfaro M."/>
            <person name="Sun H."/>
            <person name="Tritt A."/>
            <person name="Yoshinaga Y."/>
            <person name="Zwiers L.-H."/>
            <person name="Turgeon B."/>
            <person name="Goodwin S."/>
            <person name="Spatafora J."/>
            <person name="Crous P."/>
            <person name="Grigoriev I."/>
        </authorList>
    </citation>
    <scope>NUCLEOTIDE SEQUENCE</scope>
    <source>
        <strain evidence="11">CBS 113389</strain>
    </source>
</reference>
<organism evidence="11 12">
    <name type="scientific">Neohortaea acidophila</name>
    <dbReference type="NCBI Taxonomy" id="245834"/>
    <lineage>
        <taxon>Eukaryota</taxon>
        <taxon>Fungi</taxon>
        <taxon>Dikarya</taxon>
        <taxon>Ascomycota</taxon>
        <taxon>Pezizomycotina</taxon>
        <taxon>Dothideomycetes</taxon>
        <taxon>Dothideomycetidae</taxon>
        <taxon>Mycosphaerellales</taxon>
        <taxon>Teratosphaeriaceae</taxon>
        <taxon>Neohortaea</taxon>
    </lineage>
</organism>
<dbReference type="Proteomes" id="UP000799767">
    <property type="component" value="Unassembled WGS sequence"/>
</dbReference>
<dbReference type="Gene3D" id="3.40.50.300">
    <property type="entry name" value="P-loop containing nucleotide triphosphate hydrolases"/>
    <property type="match status" value="1"/>
</dbReference>
<dbReference type="AlphaFoldDB" id="A0A6A6PEZ4"/>
<evidence type="ECO:0000313" key="11">
    <source>
        <dbReference type="EMBL" id="KAF2478505.1"/>
    </source>
</evidence>
<feature type="transmembrane region" description="Helical" evidence="9">
    <location>
        <begin position="523"/>
        <end position="546"/>
    </location>
</feature>
<dbReference type="GeneID" id="54476001"/>
<dbReference type="InterPro" id="IPR017871">
    <property type="entry name" value="ABC_transporter-like_CS"/>
</dbReference>
<protein>
    <submittedName>
        <fullName evidence="11">Putative ABC transporter</fullName>
    </submittedName>
</protein>
<comment type="similarity">
    <text evidence="2">Belongs to the ABC transporter superfamily. ABCG family. Eye pigment precursor importer (TC 3.A.1.204) subfamily.</text>
</comment>
<feature type="domain" description="ABC transporter" evidence="10">
    <location>
        <begin position="53"/>
        <end position="298"/>
    </location>
</feature>
<proteinExistence type="inferred from homology"/>
<dbReference type="GO" id="GO:0005524">
    <property type="term" value="F:ATP binding"/>
    <property type="evidence" value="ECO:0007669"/>
    <property type="project" value="UniProtKB-KW"/>
</dbReference>
<dbReference type="Pfam" id="PF01061">
    <property type="entry name" value="ABC2_membrane"/>
    <property type="match status" value="1"/>
</dbReference>
<dbReference type="InterPro" id="IPR013525">
    <property type="entry name" value="ABC2_TM"/>
</dbReference>
<dbReference type="SMART" id="SM00382">
    <property type="entry name" value="AAA"/>
    <property type="match status" value="1"/>
</dbReference>
<dbReference type="Pfam" id="PF00005">
    <property type="entry name" value="ABC_tran"/>
    <property type="match status" value="1"/>
</dbReference>
<feature type="transmembrane region" description="Helical" evidence="9">
    <location>
        <begin position="460"/>
        <end position="486"/>
    </location>
</feature>
<dbReference type="GO" id="GO:0016887">
    <property type="term" value="F:ATP hydrolysis activity"/>
    <property type="evidence" value="ECO:0007669"/>
    <property type="project" value="InterPro"/>
</dbReference>
<dbReference type="GO" id="GO:0140359">
    <property type="term" value="F:ABC-type transporter activity"/>
    <property type="evidence" value="ECO:0007669"/>
    <property type="project" value="InterPro"/>
</dbReference>
<evidence type="ECO:0000256" key="6">
    <source>
        <dbReference type="ARBA" id="ARBA00022840"/>
    </source>
</evidence>
<keyword evidence="7 9" id="KW-1133">Transmembrane helix</keyword>
<dbReference type="InterPro" id="IPR003593">
    <property type="entry name" value="AAA+_ATPase"/>
</dbReference>
<dbReference type="PANTHER" id="PTHR48042:SF11">
    <property type="entry name" value="ABC TRANSPORTER G FAMILY MEMBER 11"/>
    <property type="match status" value="1"/>
</dbReference>
<keyword evidence="6" id="KW-0067">ATP-binding</keyword>
<evidence type="ECO:0000313" key="12">
    <source>
        <dbReference type="Proteomes" id="UP000799767"/>
    </source>
</evidence>
<dbReference type="PROSITE" id="PS50893">
    <property type="entry name" value="ABC_TRANSPORTER_2"/>
    <property type="match status" value="1"/>
</dbReference>
<evidence type="ECO:0000256" key="1">
    <source>
        <dbReference type="ARBA" id="ARBA00004141"/>
    </source>
</evidence>
<dbReference type="SUPFAM" id="SSF52540">
    <property type="entry name" value="P-loop containing nucleoside triphosphate hydrolases"/>
    <property type="match status" value="1"/>
</dbReference>
<dbReference type="Pfam" id="PF19055">
    <property type="entry name" value="ABC2_membrane_7"/>
    <property type="match status" value="1"/>
</dbReference>
<keyword evidence="5" id="KW-0547">Nucleotide-binding</keyword>
<feature type="transmembrane region" description="Helical" evidence="9">
    <location>
        <begin position="498"/>
        <end position="516"/>
    </location>
</feature>
<feature type="transmembrane region" description="Helical" evidence="9">
    <location>
        <begin position="625"/>
        <end position="646"/>
    </location>
</feature>
<dbReference type="InterPro" id="IPR003439">
    <property type="entry name" value="ABC_transporter-like_ATP-bd"/>
</dbReference>
<evidence type="ECO:0000259" key="10">
    <source>
        <dbReference type="PROSITE" id="PS50893"/>
    </source>
</evidence>
<dbReference type="PANTHER" id="PTHR48042">
    <property type="entry name" value="ABC TRANSPORTER G FAMILY MEMBER 11"/>
    <property type="match status" value="1"/>
</dbReference>
<dbReference type="OrthoDB" id="66620at2759"/>
<evidence type="ECO:0000256" key="9">
    <source>
        <dbReference type="SAM" id="Phobius"/>
    </source>
</evidence>
<sequence>MKANRTAMHRPLPSYHSDVELLFFSSEDPRVLESGQLASDGSTPPLNNDVSILSWHNLTVTVKDRATKRQREILSKASGFVRRGEIMALMGPSGSGKTTLLNTIAQRQTGTSSCQVLVNGAERSLGTHRQISSFVEQEDTLIGSLTVEESLHFASRLALPRTVTRAEARARVSKLIDAFGLVDQRHTLIGTPLRKGISGGQKRRVSVATQLVTEPRVLYLDEPTSGLDSTASYEVMSFIRDIAIERNLIVIASIHQPSTKTFELFSKVVVLSQGRTCYNGPGFGLPPYLSDINLPIPELTNPAEYVLDLVNQDFGQDEGKHQLQTIFQAWELSAHHKRLEQMISSLKPLPLSLGDSEEGGSPKPWQIMTLLHRAFIKSYRDLVAYWIRVVMYLGLAIMMGTVWLRLSTDQSHIQPFINAIFFGSAFMSFMAVAYVPAFLEDRAMFVKERANGLYGPAAFLVANFIVGLPYLFMISLLFSVVSYWLINFRPTGTAFFTYVMWLFLDLLAAESLVVLVSSLMPNFVIALAVIAFANGLWMSVGGFLVARPSLNVFWRYAFHYIDYQAYVFQGMMVNEFQSRTYECAPVSGAGECHCLYSSPLQDQCKIAGTAVLQEYGYSTGLEGQWVGIMISIIVIYRLMGWSFTWLRKR</sequence>
<dbReference type="RefSeq" id="XP_033585075.1">
    <property type="nucleotide sequence ID" value="XM_033734999.1"/>
</dbReference>
<dbReference type="EMBL" id="MU001645">
    <property type="protein sequence ID" value="KAF2478505.1"/>
    <property type="molecule type" value="Genomic_DNA"/>
</dbReference>
<dbReference type="InterPro" id="IPR043926">
    <property type="entry name" value="ABCG_dom"/>
</dbReference>
<dbReference type="InterPro" id="IPR052215">
    <property type="entry name" value="Plant_ABCG"/>
</dbReference>
<name>A0A6A6PEZ4_9PEZI</name>
<evidence type="ECO:0000256" key="7">
    <source>
        <dbReference type="ARBA" id="ARBA00022989"/>
    </source>
</evidence>
<dbReference type="PROSITE" id="PS00211">
    <property type="entry name" value="ABC_TRANSPORTER_1"/>
    <property type="match status" value="1"/>
</dbReference>